<evidence type="ECO:0000256" key="8">
    <source>
        <dbReference type="ARBA" id="ARBA00038436"/>
    </source>
</evidence>
<feature type="transmembrane region" description="Helical" evidence="9">
    <location>
        <begin position="61"/>
        <end position="77"/>
    </location>
</feature>
<keyword evidence="4" id="KW-0997">Cell inner membrane</keyword>
<evidence type="ECO:0000256" key="3">
    <source>
        <dbReference type="ARBA" id="ARBA00022475"/>
    </source>
</evidence>
<keyword evidence="6 9" id="KW-1133">Transmembrane helix</keyword>
<dbReference type="Proteomes" id="UP001366166">
    <property type="component" value="Chromosome"/>
</dbReference>
<evidence type="ECO:0000256" key="7">
    <source>
        <dbReference type="ARBA" id="ARBA00023136"/>
    </source>
</evidence>
<dbReference type="RefSeq" id="WP_338606440.1">
    <property type="nucleotide sequence ID" value="NZ_AP028679.1"/>
</dbReference>
<evidence type="ECO:0000256" key="5">
    <source>
        <dbReference type="ARBA" id="ARBA00022692"/>
    </source>
</evidence>
<keyword evidence="2" id="KW-0813">Transport</keyword>
<comment type="similarity">
    <text evidence="8">Belongs to the TRAP transporter small permease family.</text>
</comment>
<sequence>MSELVQQRPAARIIKSINALILWVEKIFSLTVVVMAISICWEVFCRYLLNSPTDWVNETNQYLLCLMSMLGGSYCLLMDQHVRVDFFFRLRGEKQKAAMELATWWLAALFCLVIIWWGGEMAIEALVKNKLSDTILEMPLWPSLFMVPLGALLLMLQIIARSLKNLLILIHPTEELPGLLAELRLDKSFFE</sequence>
<keyword evidence="5 9" id="KW-0812">Transmembrane</keyword>
<dbReference type="AlphaFoldDB" id="A0AAU9EFK0"/>
<dbReference type="PANTHER" id="PTHR35011">
    <property type="entry name" value="2,3-DIKETO-L-GULONATE TRAP TRANSPORTER SMALL PERMEASE PROTEIN YIAM"/>
    <property type="match status" value="1"/>
</dbReference>
<dbReference type="InterPro" id="IPR007387">
    <property type="entry name" value="TRAP_DctQ"/>
</dbReference>
<evidence type="ECO:0000256" key="1">
    <source>
        <dbReference type="ARBA" id="ARBA00004429"/>
    </source>
</evidence>
<feature type="transmembrane region" description="Helical" evidence="9">
    <location>
        <begin position="20"/>
        <end position="49"/>
    </location>
</feature>
<protein>
    <submittedName>
        <fullName evidence="11">Tripartite transporter small subunit</fullName>
    </submittedName>
</protein>
<feature type="transmembrane region" description="Helical" evidence="9">
    <location>
        <begin position="98"/>
        <end position="119"/>
    </location>
</feature>
<keyword evidence="7 9" id="KW-0472">Membrane</keyword>
<dbReference type="GO" id="GO:0005886">
    <property type="term" value="C:plasma membrane"/>
    <property type="evidence" value="ECO:0007669"/>
    <property type="project" value="UniProtKB-SubCell"/>
</dbReference>
<dbReference type="KEGG" id="dmp:FAK_18160"/>
<evidence type="ECO:0000256" key="9">
    <source>
        <dbReference type="SAM" id="Phobius"/>
    </source>
</evidence>
<organism evidence="11 12">
    <name type="scientific">Desulfoferula mesophila</name>
    <dbReference type="NCBI Taxonomy" id="3058419"/>
    <lineage>
        <taxon>Bacteria</taxon>
        <taxon>Pseudomonadati</taxon>
        <taxon>Thermodesulfobacteriota</taxon>
        <taxon>Desulfarculia</taxon>
        <taxon>Desulfarculales</taxon>
        <taxon>Desulfarculaceae</taxon>
        <taxon>Desulfoferula</taxon>
    </lineage>
</organism>
<evidence type="ECO:0000256" key="4">
    <source>
        <dbReference type="ARBA" id="ARBA00022519"/>
    </source>
</evidence>
<evidence type="ECO:0000313" key="12">
    <source>
        <dbReference type="Proteomes" id="UP001366166"/>
    </source>
</evidence>
<dbReference type="EMBL" id="AP028679">
    <property type="protein sequence ID" value="BEQ14750.1"/>
    <property type="molecule type" value="Genomic_DNA"/>
</dbReference>
<keyword evidence="12" id="KW-1185">Reference proteome</keyword>
<gene>
    <name evidence="11" type="ORF">FAK_18160</name>
</gene>
<reference evidence="12" key="1">
    <citation type="journal article" date="2023" name="Arch. Microbiol.">
        <title>Desulfoferula mesophilus gen. nov. sp. nov., a mesophilic sulfate-reducing bacterium isolated from a brackish lake sediment.</title>
        <authorList>
            <person name="Watanabe T."/>
            <person name="Yabe T."/>
            <person name="Tsuji J.M."/>
            <person name="Fukui M."/>
        </authorList>
    </citation>
    <scope>NUCLEOTIDE SEQUENCE [LARGE SCALE GENOMIC DNA]</scope>
    <source>
        <strain evidence="12">12FAK</strain>
    </source>
</reference>
<evidence type="ECO:0000256" key="2">
    <source>
        <dbReference type="ARBA" id="ARBA00022448"/>
    </source>
</evidence>
<accession>A0AAU9EFK0</accession>
<evidence type="ECO:0000256" key="6">
    <source>
        <dbReference type="ARBA" id="ARBA00022989"/>
    </source>
</evidence>
<dbReference type="Pfam" id="PF04290">
    <property type="entry name" value="DctQ"/>
    <property type="match status" value="1"/>
</dbReference>
<feature type="transmembrane region" description="Helical" evidence="9">
    <location>
        <begin position="139"/>
        <end position="160"/>
    </location>
</feature>
<keyword evidence="3" id="KW-1003">Cell membrane</keyword>
<evidence type="ECO:0000259" key="10">
    <source>
        <dbReference type="Pfam" id="PF04290"/>
    </source>
</evidence>
<proteinExistence type="inferred from homology"/>
<comment type="subcellular location">
    <subcellularLocation>
        <location evidence="1">Cell inner membrane</location>
        <topology evidence="1">Multi-pass membrane protein</topology>
    </subcellularLocation>
</comment>
<feature type="domain" description="Tripartite ATP-independent periplasmic transporters DctQ component" evidence="10">
    <location>
        <begin position="35"/>
        <end position="164"/>
    </location>
</feature>
<dbReference type="InterPro" id="IPR055348">
    <property type="entry name" value="DctQ"/>
</dbReference>
<evidence type="ECO:0000313" key="11">
    <source>
        <dbReference type="EMBL" id="BEQ14750.1"/>
    </source>
</evidence>
<dbReference type="PANTHER" id="PTHR35011:SF4">
    <property type="entry name" value="SLL1102 PROTEIN"/>
    <property type="match status" value="1"/>
</dbReference>
<name>A0AAU9EFK0_9BACT</name>